<sequence>MNTENASTPAWESATQELTIWHSYEQGTILGGTSKGDRAGELLGRAGLGWRWSRNIVTPDGDDGAWYIRTSRDKPARRQQIECAAERLREAGYLVTVHLDNTLRDMRVSEAERADRMHERAEGLQAKATGQNNTAARLSEQAERCFPDNGQPLLIGHHSYVRDLRRRNRGWTKLGKSAELTVAAERTRRRADTARKHMRHRQDPLRVARRIRTLEAELRRWQRALNGSDDQHADTAVQDGREGCHSTLGWSTRAREAIAHLGNQLAYWRALRQQQQTEGTAADYGPDTIKKGDRVQDKVDWAEVVRVNRKSVTINFMQLPGGEWITSTVRYDQIRNHRPAPNG</sequence>
<dbReference type="RefSeq" id="WP_185005236.1">
    <property type="nucleotide sequence ID" value="NZ_BAAAUI010000001.1"/>
</dbReference>
<reference evidence="2 3" key="1">
    <citation type="submission" date="2020-08" db="EMBL/GenBank/DDBJ databases">
        <title>Sequencing the genomes of 1000 actinobacteria strains.</title>
        <authorList>
            <person name="Klenk H.-P."/>
        </authorList>
    </citation>
    <scope>NUCLEOTIDE SEQUENCE [LARGE SCALE GENOMIC DNA]</scope>
    <source>
        <strain evidence="2 3">DSM 44230</strain>
    </source>
</reference>
<dbReference type="Pfam" id="PF12083">
    <property type="entry name" value="DUF3560"/>
    <property type="match status" value="1"/>
</dbReference>
<accession>A0A7W7CE36</accession>
<dbReference type="InterPro" id="IPR021944">
    <property type="entry name" value="DUF3560"/>
</dbReference>
<evidence type="ECO:0000256" key="1">
    <source>
        <dbReference type="SAM" id="MobiDB-lite"/>
    </source>
</evidence>
<proteinExistence type="predicted"/>
<evidence type="ECO:0000313" key="3">
    <source>
        <dbReference type="Proteomes" id="UP000533598"/>
    </source>
</evidence>
<feature type="region of interest" description="Disordered" evidence="1">
    <location>
        <begin position="184"/>
        <end position="203"/>
    </location>
</feature>
<gene>
    <name evidence="2" type="ORF">HNR67_005615</name>
</gene>
<dbReference type="EMBL" id="JACHMH010000001">
    <property type="protein sequence ID" value="MBB4679497.1"/>
    <property type="molecule type" value="Genomic_DNA"/>
</dbReference>
<name>A0A7W7CE36_9PSEU</name>
<feature type="compositionally biased region" description="Basic and acidic residues" evidence="1">
    <location>
        <begin position="190"/>
        <end position="203"/>
    </location>
</feature>
<protein>
    <recommendedName>
        <fullName evidence="4">DUF3560 domain-containing protein</fullName>
    </recommendedName>
</protein>
<organism evidence="2 3">
    <name type="scientific">Crossiella cryophila</name>
    <dbReference type="NCBI Taxonomy" id="43355"/>
    <lineage>
        <taxon>Bacteria</taxon>
        <taxon>Bacillati</taxon>
        <taxon>Actinomycetota</taxon>
        <taxon>Actinomycetes</taxon>
        <taxon>Pseudonocardiales</taxon>
        <taxon>Pseudonocardiaceae</taxon>
        <taxon>Crossiella</taxon>
    </lineage>
</organism>
<evidence type="ECO:0008006" key="4">
    <source>
        <dbReference type="Google" id="ProtNLM"/>
    </source>
</evidence>
<keyword evidence="3" id="KW-1185">Reference proteome</keyword>
<dbReference type="AlphaFoldDB" id="A0A7W7CE36"/>
<comment type="caution">
    <text evidence="2">The sequence shown here is derived from an EMBL/GenBank/DDBJ whole genome shotgun (WGS) entry which is preliminary data.</text>
</comment>
<dbReference type="Proteomes" id="UP000533598">
    <property type="component" value="Unassembled WGS sequence"/>
</dbReference>
<evidence type="ECO:0000313" key="2">
    <source>
        <dbReference type="EMBL" id="MBB4679497.1"/>
    </source>
</evidence>